<feature type="region of interest" description="Disordered" evidence="1">
    <location>
        <begin position="1"/>
        <end position="70"/>
    </location>
</feature>
<feature type="compositionally biased region" description="Basic and acidic residues" evidence="1">
    <location>
        <begin position="361"/>
        <end position="372"/>
    </location>
</feature>
<evidence type="ECO:0000259" key="2">
    <source>
        <dbReference type="Pfam" id="PF19266"/>
    </source>
</evidence>
<feature type="compositionally biased region" description="Polar residues" evidence="1">
    <location>
        <begin position="165"/>
        <end position="178"/>
    </location>
</feature>
<protein>
    <recommendedName>
        <fullName evidence="2">Contractile injection system tube protein N-terminal domain-containing protein</fullName>
    </recommendedName>
</protein>
<proteinExistence type="predicted"/>
<organism evidence="3 4">
    <name type="scientific">Arthrobacter ginsengisoli</name>
    <dbReference type="NCBI Taxonomy" id="1356565"/>
    <lineage>
        <taxon>Bacteria</taxon>
        <taxon>Bacillati</taxon>
        <taxon>Actinomycetota</taxon>
        <taxon>Actinomycetes</taxon>
        <taxon>Micrococcales</taxon>
        <taxon>Micrococcaceae</taxon>
        <taxon>Arthrobacter</taxon>
    </lineage>
</organism>
<dbReference type="InterPro" id="IPR045361">
    <property type="entry name" value="CIS_tube_prot_N"/>
</dbReference>
<keyword evidence="4" id="KW-1185">Reference proteome</keyword>
<feature type="region of interest" description="Disordered" evidence="1">
    <location>
        <begin position="158"/>
        <end position="197"/>
    </location>
</feature>
<feature type="region of interest" description="Disordered" evidence="1">
    <location>
        <begin position="330"/>
        <end position="432"/>
    </location>
</feature>
<dbReference type="RefSeq" id="WP_310049880.1">
    <property type="nucleotide sequence ID" value="NZ_JAVDVQ010000001.1"/>
</dbReference>
<evidence type="ECO:0000313" key="3">
    <source>
        <dbReference type="EMBL" id="MDR7081023.1"/>
    </source>
</evidence>
<feature type="compositionally biased region" description="Polar residues" evidence="1">
    <location>
        <begin position="48"/>
        <end position="70"/>
    </location>
</feature>
<name>A0ABU1U761_9MICC</name>
<evidence type="ECO:0000313" key="4">
    <source>
        <dbReference type="Proteomes" id="UP001252243"/>
    </source>
</evidence>
<gene>
    <name evidence="3" type="ORF">J2X01_000292</name>
</gene>
<evidence type="ECO:0000256" key="1">
    <source>
        <dbReference type="SAM" id="MobiDB-lite"/>
    </source>
</evidence>
<dbReference type="Pfam" id="PF19266">
    <property type="entry name" value="CIS_tube"/>
    <property type="match status" value="1"/>
</dbReference>
<reference evidence="3 4" key="1">
    <citation type="submission" date="2023-07" db="EMBL/GenBank/DDBJ databases">
        <title>Sorghum-associated microbial communities from plants grown in Nebraska, USA.</title>
        <authorList>
            <person name="Schachtman D."/>
        </authorList>
    </citation>
    <scope>NUCLEOTIDE SEQUENCE [LARGE SCALE GENOMIC DNA]</scope>
    <source>
        <strain evidence="3 4">BE167</strain>
    </source>
</reference>
<feature type="domain" description="Contractile injection system tube protein N-terminal" evidence="2">
    <location>
        <begin position="4"/>
        <end position="163"/>
    </location>
</feature>
<accession>A0ABU1U761</accession>
<sequence length="432" mass="44650">MSGKLEKARIFVLKETPSGSADSPPTVSPAGEPILVQFNPATLRIERQNNNQGSATTQSQARQHSSSSPATLSLDLQFDTAEGDGDGNPQDVRDKTQQIRQFVEPRADDASSPPPRMRFIWGNFQFDGIVTKVSEELDYFDADGTALRAKLNLSVTEQDPKFERNQSGNGARTATNATEPGGSPIAVGPGSLPSRRPDRTALAQANESVQQLLRRSGLDPAAWRSAMTGLDSPLGLSAGAEVQLAATGAGNGVGSSAGFAATGGDASLEQALGATRGGAPAAPGSAAGTAAARREAGFVLSANGGIAVASAAIQTRDAAQATAAARSGFAVPPLSSQSSPAPDAAADQRSRSYGKNVPLRARADPDSLRRAAAEGTINLSPRARAGEIGLAESPSHAPWRSLPVDGTGRTAADQQQRARDAGESTLRFRPRR</sequence>
<dbReference type="Proteomes" id="UP001252243">
    <property type="component" value="Unassembled WGS sequence"/>
</dbReference>
<dbReference type="EMBL" id="JAVDVQ010000001">
    <property type="protein sequence ID" value="MDR7081023.1"/>
    <property type="molecule type" value="Genomic_DNA"/>
</dbReference>
<feature type="compositionally biased region" description="Low complexity" evidence="1">
    <location>
        <begin position="335"/>
        <end position="347"/>
    </location>
</feature>
<comment type="caution">
    <text evidence="3">The sequence shown here is derived from an EMBL/GenBank/DDBJ whole genome shotgun (WGS) entry which is preliminary data.</text>
</comment>